<dbReference type="Pfam" id="PF12833">
    <property type="entry name" value="HTH_18"/>
    <property type="match status" value="1"/>
</dbReference>
<feature type="domain" description="HTH araC/xylS-type" evidence="4">
    <location>
        <begin position="210"/>
        <end position="308"/>
    </location>
</feature>
<comment type="caution">
    <text evidence="5">The sequence shown here is derived from an EMBL/GenBank/DDBJ whole genome shotgun (WGS) entry which is preliminary data.</text>
</comment>
<dbReference type="PANTHER" id="PTHR43280:SF32">
    <property type="entry name" value="TRANSCRIPTIONAL REGULATORY PROTEIN"/>
    <property type="match status" value="1"/>
</dbReference>
<dbReference type="InterPro" id="IPR014710">
    <property type="entry name" value="RmlC-like_jellyroll"/>
</dbReference>
<dbReference type="PROSITE" id="PS00041">
    <property type="entry name" value="HTH_ARAC_FAMILY_1"/>
    <property type="match status" value="1"/>
</dbReference>
<dbReference type="InterPro" id="IPR018062">
    <property type="entry name" value="HTH_AraC-typ_CS"/>
</dbReference>
<evidence type="ECO:0000256" key="2">
    <source>
        <dbReference type="ARBA" id="ARBA00023125"/>
    </source>
</evidence>
<keyword evidence="2" id="KW-0238">DNA-binding</keyword>
<protein>
    <submittedName>
        <fullName evidence="5">Helix-turn-helix domain-containing protein</fullName>
    </submittedName>
</protein>
<dbReference type="Proteomes" id="UP000633219">
    <property type="component" value="Unassembled WGS sequence"/>
</dbReference>
<dbReference type="InterPro" id="IPR020449">
    <property type="entry name" value="Tscrpt_reg_AraC-type_HTH"/>
</dbReference>
<dbReference type="PANTHER" id="PTHR43280">
    <property type="entry name" value="ARAC-FAMILY TRANSCRIPTIONAL REGULATOR"/>
    <property type="match status" value="1"/>
</dbReference>
<evidence type="ECO:0000256" key="1">
    <source>
        <dbReference type="ARBA" id="ARBA00023015"/>
    </source>
</evidence>
<dbReference type="SUPFAM" id="SSF51182">
    <property type="entry name" value="RmlC-like cupins"/>
    <property type="match status" value="1"/>
</dbReference>
<dbReference type="SMART" id="SM00342">
    <property type="entry name" value="HTH_ARAC"/>
    <property type="match status" value="1"/>
</dbReference>
<dbReference type="PROSITE" id="PS01124">
    <property type="entry name" value="HTH_ARAC_FAMILY_2"/>
    <property type="match status" value="1"/>
</dbReference>
<dbReference type="Gene3D" id="2.60.120.10">
    <property type="entry name" value="Jelly Rolls"/>
    <property type="match status" value="1"/>
</dbReference>
<evidence type="ECO:0000313" key="6">
    <source>
        <dbReference type="Proteomes" id="UP000633219"/>
    </source>
</evidence>
<dbReference type="GO" id="GO:0003700">
    <property type="term" value="F:DNA-binding transcription factor activity"/>
    <property type="evidence" value="ECO:0007669"/>
    <property type="project" value="InterPro"/>
</dbReference>
<proteinExistence type="predicted"/>
<reference evidence="5" key="1">
    <citation type="submission" date="2021-01" db="EMBL/GenBank/DDBJ databases">
        <title>Rhizobium sp. strain KVB221 16S ribosomal RNA gene Genome sequencing and assembly.</title>
        <authorList>
            <person name="Kang M."/>
        </authorList>
    </citation>
    <scope>NUCLEOTIDE SEQUENCE</scope>
    <source>
        <strain evidence="5">KVB221</strain>
    </source>
</reference>
<evidence type="ECO:0000259" key="4">
    <source>
        <dbReference type="PROSITE" id="PS01124"/>
    </source>
</evidence>
<organism evidence="5 6">
    <name type="scientific">Rhizobium setariae</name>
    <dbReference type="NCBI Taxonomy" id="2801340"/>
    <lineage>
        <taxon>Bacteria</taxon>
        <taxon>Pseudomonadati</taxon>
        <taxon>Pseudomonadota</taxon>
        <taxon>Alphaproteobacteria</taxon>
        <taxon>Hyphomicrobiales</taxon>
        <taxon>Rhizobiaceae</taxon>
        <taxon>Rhizobium/Agrobacterium group</taxon>
        <taxon>Rhizobium</taxon>
    </lineage>
</organism>
<dbReference type="EMBL" id="JAEQNC010000007">
    <property type="protein sequence ID" value="MBL0373239.1"/>
    <property type="molecule type" value="Genomic_DNA"/>
</dbReference>
<dbReference type="PRINTS" id="PR00032">
    <property type="entry name" value="HTHARAC"/>
</dbReference>
<dbReference type="GO" id="GO:0043565">
    <property type="term" value="F:sequence-specific DNA binding"/>
    <property type="evidence" value="ECO:0007669"/>
    <property type="project" value="InterPro"/>
</dbReference>
<dbReference type="AlphaFoldDB" id="A0A937CPI6"/>
<keyword evidence="3" id="KW-0804">Transcription</keyword>
<dbReference type="Gene3D" id="1.10.10.60">
    <property type="entry name" value="Homeodomain-like"/>
    <property type="match status" value="1"/>
</dbReference>
<keyword evidence="6" id="KW-1185">Reference proteome</keyword>
<keyword evidence="1" id="KW-0805">Transcription regulation</keyword>
<sequence length="315" mass="35005">MISLAFRSLHAQNCKIACTFSGGSVARSVPRFFVYGEPDRPLEVGFMHVETVMARKNLHLGQVEAHSHARMAQITFWTSGRGTYYIEDERLDFFAPAVSFVPSGVVHGFSVEPEETDAIVVSIADSALVPIREQTILPLDAPVMITAEGDASAWRRLANTIHLIADEYRSGRPGMETVLSALVAVALTEIGRFDSVLTPETKTGHTILASEFRRLVDRHFRENWPVDQYVSGLGTTPHLLAKACQAAFGLSVKDFLSERRLLESKRLLLFTVRPLEDIAYEVGLKDAAYFSRFFKAREGISPSEWRARHLSVPAG</sequence>
<accession>A0A937CPI6</accession>
<name>A0A937CPI6_9HYPH</name>
<dbReference type="SUPFAM" id="SSF46689">
    <property type="entry name" value="Homeodomain-like"/>
    <property type="match status" value="1"/>
</dbReference>
<dbReference type="InterPro" id="IPR011051">
    <property type="entry name" value="RmlC_Cupin_sf"/>
</dbReference>
<gene>
    <name evidence="5" type="ORF">JJB09_14475</name>
</gene>
<dbReference type="InterPro" id="IPR009057">
    <property type="entry name" value="Homeodomain-like_sf"/>
</dbReference>
<evidence type="ECO:0000313" key="5">
    <source>
        <dbReference type="EMBL" id="MBL0373239.1"/>
    </source>
</evidence>
<evidence type="ECO:0000256" key="3">
    <source>
        <dbReference type="ARBA" id="ARBA00023163"/>
    </source>
</evidence>
<dbReference type="InterPro" id="IPR018060">
    <property type="entry name" value="HTH_AraC"/>
</dbReference>